<accession>A0A166D9Y7</accession>
<feature type="region of interest" description="Disordered" evidence="1">
    <location>
        <begin position="77"/>
        <end position="100"/>
    </location>
</feature>
<name>A0A166D9Y7_9EURY</name>
<feature type="compositionally biased region" description="Low complexity" evidence="1">
    <location>
        <begin position="77"/>
        <end position="90"/>
    </location>
</feature>
<evidence type="ECO:0000256" key="1">
    <source>
        <dbReference type="SAM" id="MobiDB-lite"/>
    </source>
</evidence>
<dbReference type="PATRIC" id="fig|55758.3.peg.739"/>
<dbReference type="EMBL" id="LWMT01000098">
    <property type="protein sequence ID" value="KZX15359.1"/>
    <property type="molecule type" value="Genomic_DNA"/>
</dbReference>
<comment type="caution">
    <text evidence="2">The sequence shown here is derived from an EMBL/GenBank/DDBJ whole genome shotgun (WGS) entry which is preliminary data.</text>
</comment>
<dbReference type="PROSITE" id="PS51257">
    <property type="entry name" value="PROKAR_LIPOPROTEIN"/>
    <property type="match status" value="1"/>
</dbReference>
<organism evidence="2 3">
    <name type="scientific">Methanobrevibacter filiformis</name>
    <dbReference type="NCBI Taxonomy" id="55758"/>
    <lineage>
        <taxon>Archaea</taxon>
        <taxon>Methanobacteriati</taxon>
        <taxon>Methanobacteriota</taxon>
        <taxon>Methanomada group</taxon>
        <taxon>Methanobacteria</taxon>
        <taxon>Methanobacteriales</taxon>
        <taxon>Methanobacteriaceae</taxon>
        <taxon>Methanobrevibacter</taxon>
    </lineage>
</organism>
<protein>
    <recommendedName>
        <fullName evidence="4">Lipoprotein</fullName>
    </recommendedName>
</protein>
<evidence type="ECO:0008006" key="4">
    <source>
        <dbReference type="Google" id="ProtNLM"/>
    </source>
</evidence>
<dbReference type="RefSeq" id="WP_066971498.1">
    <property type="nucleotide sequence ID" value="NZ_LWMT01000098.1"/>
</dbReference>
<dbReference type="Proteomes" id="UP000077066">
    <property type="component" value="Unassembled WGS sequence"/>
</dbReference>
<evidence type="ECO:0000313" key="2">
    <source>
        <dbReference type="EMBL" id="KZX15359.1"/>
    </source>
</evidence>
<feature type="compositionally biased region" description="Polar residues" evidence="1">
    <location>
        <begin position="91"/>
        <end position="100"/>
    </location>
</feature>
<proteinExistence type="predicted"/>
<evidence type="ECO:0000313" key="3">
    <source>
        <dbReference type="Proteomes" id="UP000077066"/>
    </source>
</evidence>
<gene>
    <name evidence="2" type="ORF">MBFIL_06600</name>
</gene>
<reference evidence="2 3" key="1">
    <citation type="submission" date="2016-04" db="EMBL/GenBank/DDBJ databases">
        <title>Genome sequence of Methanobrevibacter filiformis DSM 11501.</title>
        <authorList>
            <person name="Poehlein A."/>
            <person name="Seedorf H."/>
            <person name="Daniel R."/>
        </authorList>
    </citation>
    <scope>NUCLEOTIDE SEQUENCE [LARGE SCALE GENOMIC DNA]</scope>
    <source>
        <strain evidence="2 3">DSM 11501</strain>
    </source>
</reference>
<keyword evidence="3" id="KW-1185">Reference proteome</keyword>
<sequence length="100" mass="10929">MNSKNEGKLVLFLIIGLVAFGCGSGIGISMGISGVDAHNDVVELNTTENVTQEILSNDAPNNEEILANFDTNETVINNSSNNSYESKNYSQYRSNNEFDY</sequence>
<dbReference type="AlphaFoldDB" id="A0A166D9Y7"/>